<evidence type="ECO:0000313" key="2">
    <source>
        <dbReference type="EMBL" id="KAI9638999.1"/>
    </source>
</evidence>
<gene>
    <name evidence="2" type="ORF">MKK02DRAFT_31263</name>
</gene>
<feature type="compositionally biased region" description="Low complexity" evidence="1">
    <location>
        <begin position="490"/>
        <end position="501"/>
    </location>
</feature>
<feature type="region of interest" description="Disordered" evidence="1">
    <location>
        <begin position="1681"/>
        <end position="1716"/>
    </location>
</feature>
<feature type="compositionally biased region" description="Acidic residues" evidence="1">
    <location>
        <begin position="1699"/>
        <end position="1709"/>
    </location>
</feature>
<reference evidence="2" key="1">
    <citation type="journal article" date="2022" name="G3 (Bethesda)">
        <title>High quality genome of the basidiomycete yeast Dioszegia hungarica PDD-24b-2 isolated from cloud water.</title>
        <authorList>
            <person name="Jarrige D."/>
            <person name="Haridas S."/>
            <person name="Bleykasten-Grosshans C."/>
            <person name="Joly M."/>
            <person name="Nadalig T."/>
            <person name="Sancelme M."/>
            <person name="Vuilleumier S."/>
            <person name="Grigoriev I.V."/>
            <person name="Amato P."/>
            <person name="Bringel F."/>
        </authorList>
    </citation>
    <scope>NUCLEOTIDE SEQUENCE</scope>
    <source>
        <strain evidence="2">PDD-24b-2</strain>
    </source>
</reference>
<proteinExistence type="predicted"/>
<comment type="caution">
    <text evidence="2">The sequence shown here is derived from an EMBL/GenBank/DDBJ whole genome shotgun (WGS) entry which is preliminary data.</text>
</comment>
<evidence type="ECO:0000313" key="3">
    <source>
        <dbReference type="Proteomes" id="UP001164286"/>
    </source>
</evidence>
<dbReference type="Proteomes" id="UP001164286">
    <property type="component" value="Unassembled WGS sequence"/>
</dbReference>
<name>A0AA38LYH7_9TREE</name>
<dbReference type="GeneID" id="77727452"/>
<organism evidence="2 3">
    <name type="scientific">Dioszegia hungarica</name>
    <dbReference type="NCBI Taxonomy" id="4972"/>
    <lineage>
        <taxon>Eukaryota</taxon>
        <taxon>Fungi</taxon>
        <taxon>Dikarya</taxon>
        <taxon>Basidiomycota</taxon>
        <taxon>Agaricomycotina</taxon>
        <taxon>Tremellomycetes</taxon>
        <taxon>Tremellales</taxon>
        <taxon>Bulleribasidiaceae</taxon>
        <taxon>Dioszegia</taxon>
    </lineage>
</organism>
<feature type="region of interest" description="Disordered" evidence="1">
    <location>
        <begin position="481"/>
        <end position="501"/>
    </location>
</feature>
<dbReference type="EMBL" id="JAKWFO010000002">
    <property type="protein sequence ID" value="KAI9638999.1"/>
    <property type="molecule type" value="Genomic_DNA"/>
</dbReference>
<dbReference type="RefSeq" id="XP_052948776.1">
    <property type="nucleotide sequence ID" value="XM_053088247.1"/>
</dbReference>
<protein>
    <submittedName>
        <fullName evidence="2">Uncharacterized protein</fullName>
    </submittedName>
</protein>
<sequence>MSLRSGRVRTAPAATFAPAVDAEPSAAQRLWSISEIKLRILEFLCTGDLLRVLRTHKKGMSDVSKVLYREVTLAIVDFNSVDIAYPRQLRNLLYRVDGKPIRRGRTRGIAWSAQAGELETILADPPPSFDSIQEEVDAFAIASARLTAMSSKATPQEMLDHAQQILYSIEDAKGAAEEARDVLEVIVEKSSVAEQEVEEYVRTLRRIHISFFAIYALQVLRGHAIFSLVIRPYMRSVSRALDPDQLLARLHSTVACHLDDLNGLGAWSVRARIALRAVAPFTKRLHVLHIFPSEGNTIPAMTLRSGKIRAPPAPSTASAQAPQPYSAGRTVWEIAEIKSIILRWTDSPTLARCLRLSKKGMSEVARVLFREITYDEATLHMSRDTASKRMICNAVTHIDARRITHHPPLVSRKLYAAMNADPSSRYGRQSLSGFLEEYRPEALPIIVEPLRRVFPHVRAITFGAARSPAYGADSWEVTFSPADRTGGTSGPSNPSNRTTTSSRHIKLLRLHLWNQHTPYVIPVARSPSSDYTIEERFNLQIHGGPPTPSTLHDIFTGAAIDRMCDLYQVVYFDSQRVSLEELCAIYNHQSARGHTTRLSTITANNITPFDSYAFLQFAGIASKHLTSLTLFCDRDSNPQALPLLSFADIPIFTQMIRSNLPKLVHLSIALTGIDTAEADCLSGLTRDCLEREGGLKTLYIHATTHSSGHFNIIRTLAPILGSAADVNISYTTLRGWDDGAVLAYLRNQIDFADLDVLLPSQLEGLRYRVDGKPIRLGRTKATAWLERAAELETAVTDSGFHEVPDYISDFAQTAEKLRVISSSATSKEMLNQAWWVQRAASGAKQAAMDAVKDLQEIIRKSEAAEAEAGEYVKALERIVGGGYAGLLVSEWCRTWPGQERNSSPVEILIPRVASLPLLVLSHWQSDRSKLTVAMEFGSDEIRGAEFTFTAEPPLPLPVPAGRIVFNNPYIKLPGLAVIMRCNRAGMLAVAQELYHTVTYDQTQTLLDRCTPRSAMYCDAVSVVNGTAHHMQNHRPAILAQLTSTPSFIARKARGGAEPTDRALAYHLGEYHPDVVDILVRSLTEQHHELKEIRLGGGVTITLSPAPSHGVPADSASSSTSAVIGHIAISRFRYLNVSDGYAQPFLPPAPPSADYTIHERFSLMIQAVPQRSDQSLEDIWQHICSDPHLANAGPIVDCGPLPVRLDDIISSFARPESLGHPKRLGQFYAPYITSYSICDFERFATADLKSLTILDLLDTSCSNLAQISFADLASISRLVRYEMPSLSTLRLTLRMATNPESDCGDLSIEIGHCGRGLVSSLDITSRRHAIPLFDAIRLCGLMCRPTASIYIRPNEMWPWGSEELQSKLLRYLLHQPAQRRRYLSQVEFSTLDVADPFGVDKLQYHEDGRPIPLRVSESTTWADKAKSLLDHPNPYPSASLSSALHDLDGAASRLKAMAGASTTAEVLEELAKLVEALWKADWAAGQALHPKRSSLYIHVMTSLADLASAVWLIGTSAKRLQRLQLGGPDRTCPPNCLYRTSSRHQRSSLEVLAAARARHIGQGQDHVPEAGESRPARLKQLRQSRGTAGSRLSGLLRYFGHPRAHTRAPRSRVSRNLYASAEEDHERCLGAAVPLNQREEGSVWADVAVGVRHIDARSIMAPAVRMARHAYDRPLLRRLEAESSVDDQGDWSSDSHGSSDEADDETDSDSETERRLWSKTCQCPRSRPFKYDPSAANLVLPDIVRRFPHVKDATFGGVYEPFGNDDIWTVQFNNNNTSGSSHAGHVDLFHTRRFDVSADPATATLPFPPPSPAYTIWERFDLIVHFPRWREDPLRPTEWLEALRNSPIMGQLYKSRAVPAPGQTALLGAARAYHLPLYYHRNPARLRRLCQHRLDLARLARTMRGAIVSIPTWRNQHVIFGPPAARRYHQDKAPLFALAPYGAGGGRLGGQRLRSHAISGEA</sequence>
<evidence type="ECO:0000256" key="1">
    <source>
        <dbReference type="SAM" id="MobiDB-lite"/>
    </source>
</evidence>
<keyword evidence="3" id="KW-1185">Reference proteome</keyword>
<accession>A0AA38LYH7</accession>